<evidence type="ECO:0000313" key="3">
    <source>
        <dbReference type="Proteomes" id="UP001586593"/>
    </source>
</evidence>
<evidence type="ECO:0000313" key="2">
    <source>
        <dbReference type="EMBL" id="KAL1868850.1"/>
    </source>
</evidence>
<feature type="region of interest" description="Disordered" evidence="1">
    <location>
        <begin position="37"/>
        <end position="64"/>
    </location>
</feature>
<evidence type="ECO:0000256" key="1">
    <source>
        <dbReference type="SAM" id="MobiDB-lite"/>
    </source>
</evidence>
<dbReference type="EMBL" id="JAZHXJ010000208">
    <property type="protein sequence ID" value="KAL1868850.1"/>
    <property type="molecule type" value="Genomic_DNA"/>
</dbReference>
<gene>
    <name evidence="2" type="ORF">VTK73DRAFT_3493</name>
</gene>
<keyword evidence="3" id="KW-1185">Reference proteome</keyword>
<proteinExistence type="predicted"/>
<protein>
    <submittedName>
        <fullName evidence="2">Uncharacterized protein</fullName>
    </submittedName>
</protein>
<accession>A0ABR3WZB1</accession>
<organism evidence="2 3">
    <name type="scientific">Phialemonium thermophilum</name>
    <dbReference type="NCBI Taxonomy" id="223376"/>
    <lineage>
        <taxon>Eukaryota</taxon>
        <taxon>Fungi</taxon>
        <taxon>Dikarya</taxon>
        <taxon>Ascomycota</taxon>
        <taxon>Pezizomycotina</taxon>
        <taxon>Sordariomycetes</taxon>
        <taxon>Sordariomycetidae</taxon>
        <taxon>Cephalothecales</taxon>
        <taxon>Cephalothecaceae</taxon>
        <taxon>Phialemonium</taxon>
    </lineage>
</organism>
<dbReference type="Proteomes" id="UP001586593">
    <property type="component" value="Unassembled WGS sequence"/>
</dbReference>
<name>A0ABR3WZB1_9PEZI</name>
<comment type="caution">
    <text evidence="2">The sequence shown here is derived from an EMBL/GenBank/DDBJ whole genome shotgun (WGS) entry which is preliminary data.</text>
</comment>
<sequence length="151" mass="17288">MYDSAYCTMETRTQPVLVPPSTLQPVYLPPPSTLQPVYLPPPSTPEYAQDPRPSQPLRRGRAPELTRDEKLVIRTLHDVAGWTYKRIATTLQKTERQVEYACQTPLTPKKNRCGRRPRVSRPQKQWCGTVGDDAECRPTRTAESNLLEERL</sequence>
<reference evidence="2 3" key="1">
    <citation type="journal article" date="2024" name="Commun. Biol.">
        <title>Comparative genomic analysis of thermophilic fungi reveals convergent evolutionary adaptations and gene losses.</title>
        <authorList>
            <person name="Steindorff A.S."/>
            <person name="Aguilar-Pontes M.V."/>
            <person name="Robinson A.J."/>
            <person name="Andreopoulos B."/>
            <person name="LaButti K."/>
            <person name="Kuo A."/>
            <person name="Mondo S."/>
            <person name="Riley R."/>
            <person name="Otillar R."/>
            <person name="Haridas S."/>
            <person name="Lipzen A."/>
            <person name="Grimwood J."/>
            <person name="Schmutz J."/>
            <person name="Clum A."/>
            <person name="Reid I.D."/>
            <person name="Moisan M.C."/>
            <person name="Butler G."/>
            <person name="Nguyen T.T.M."/>
            <person name="Dewar K."/>
            <person name="Conant G."/>
            <person name="Drula E."/>
            <person name="Henrissat B."/>
            <person name="Hansel C."/>
            <person name="Singer S."/>
            <person name="Hutchinson M.I."/>
            <person name="de Vries R.P."/>
            <person name="Natvig D.O."/>
            <person name="Powell A.J."/>
            <person name="Tsang A."/>
            <person name="Grigoriev I.V."/>
        </authorList>
    </citation>
    <scope>NUCLEOTIDE SEQUENCE [LARGE SCALE GENOMIC DNA]</scope>
    <source>
        <strain evidence="2 3">ATCC 24622</strain>
    </source>
</reference>